<gene>
    <name evidence="2" type="ORF">GRI58_11320</name>
</gene>
<protein>
    <submittedName>
        <fullName evidence="2">PilZ domain-containing protein</fullName>
    </submittedName>
</protein>
<accession>A0A845AJU3</accession>
<feature type="domain" description="PilZ" evidence="1">
    <location>
        <begin position="112"/>
        <end position="196"/>
    </location>
</feature>
<dbReference type="AlphaFoldDB" id="A0A845AJU3"/>
<dbReference type="SUPFAM" id="SSF141371">
    <property type="entry name" value="PilZ domain-like"/>
    <property type="match status" value="1"/>
</dbReference>
<reference evidence="2 3" key="1">
    <citation type="submission" date="2019-12" db="EMBL/GenBank/DDBJ databases">
        <title>Genomic-based taxomic classification of the family Erythrobacteraceae.</title>
        <authorList>
            <person name="Xu L."/>
        </authorList>
    </citation>
    <scope>NUCLEOTIDE SEQUENCE [LARGE SCALE GENOMIC DNA]</scope>
    <source>
        <strain evidence="2 3">KEMB 9005-328</strain>
    </source>
</reference>
<evidence type="ECO:0000259" key="1">
    <source>
        <dbReference type="Pfam" id="PF07238"/>
    </source>
</evidence>
<dbReference type="EMBL" id="WTYA01000008">
    <property type="protein sequence ID" value="MXP29413.1"/>
    <property type="molecule type" value="Genomic_DNA"/>
</dbReference>
<dbReference type="Pfam" id="PF07238">
    <property type="entry name" value="PilZ"/>
    <property type="match status" value="1"/>
</dbReference>
<dbReference type="OrthoDB" id="7929489at2"/>
<dbReference type="RefSeq" id="WP_160753713.1">
    <property type="nucleotide sequence ID" value="NZ_WTYA01000008.1"/>
</dbReference>
<evidence type="ECO:0000313" key="2">
    <source>
        <dbReference type="EMBL" id="MXP29413.1"/>
    </source>
</evidence>
<sequence length="214" mass="24008">MDNLAVGRTESHEFDALPEQRSAKRFTSLIRAAKLISSHGEFVCVLRDVSSSGIRLRCFHQIPQDASMALELGNGDMFEIQRVRSEGLEASFTFDGAVPVEKLIRESWNYPRRQLRLGIVLPLTVRTLVGRSEAITENMSQQGCRIECSTSFAMNQPVYIESPQLRDIRAKVRWRKDDHYGLVFDNTYSLRDFALLAASAQCPGLLSDQATPGA</sequence>
<proteinExistence type="predicted"/>
<keyword evidence="3" id="KW-1185">Reference proteome</keyword>
<organism evidence="2 3">
    <name type="scientific">Qipengyuania algicida</name>
    <dbReference type="NCBI Taxonomy" id="1836209"/>
    <lineage>
        <taxon>Bacteria</taxon>
        <taxon>Pseudomonadati</taxon>
        <taxon>Pseudomonadota</taxon>
        <taxon>Alphaproteobacteria</taxon>
        <taxon>Sphingomonadales</taxon>
        <taxon>Erythrobacteraceae</taxon>
        <taxon>Qipengyuania</taxon>
    </lineage>
</organism>
<dbReference type="InterPro" id="IPR009875">
    <property type="entry name" value="PilZ_domain"/>
</dbReference>
<dbReference type="GO" id="GO:0035438">
    <property type="term" value="F:cyclic-di-GMP binding"/>
    <property type="evidence" value="ECO:0007669"/>
    <property type="project" value="InterPro"/>
</dbReference>
<comment type="caution">
    <text evidence="2">The sequence shown here is derived from an EMBL/GenBank/DDBJ whole genome shotgun (WGS) entry which is preliminary data.</text>
</comment>
<dbReference type="Proteomes" id="UP000439780">
    <property type="component" value="Unassembled WGS sequence"/>
</dbReference>
<evidence type="ECO:0000313" key="3">
    <source>
        <dbReference type="Proteomes" id="UP000439780"/>
    </source>
</evidence>
<name>A0A845AJU3_9SPHN</name>